<dbReference type="EMBL" id="JAPQES010000003">
    <property type="protein sequence ID" value="MCY6370970.1"/>
    <property type="molecule type" value="Genomic_DNA"/>
</dbReference>
<dbReference type="InterPro" id="IPR014755">
    <property type="entry name" value="Cu-Rt/internalin_Ig-like"/>
</dbReference>
<name>A0ABT4CPJ3_9CLOT</name>
<feature type="domain" description="Atrophied bacterial Ig" evidence="5">
    <location>
        <begin position="1252"/>
        <end position="1336"/>
    </location>
</feature>
<comment type="caution">
    <text evidence="6">The sequence shown here is derived from an EMBL/GenBank/DDBJ whole genome shotgun (WGS) entry which is preliminary data.</text>
</comment>
<dbReference type="Pfam" id="PF16472">
    <property type="entry name" value="DUF5050"/>
    <property type="match status" value="1"/>
</dbReference>
<keyword evidence="7" id="KW-1185">Reference proteome</keyword>
<reference evidence="6" key="1">
    <citation type="submission" date="2022-12" db="EMBL/GenBank/DDBJ databases">
        <authorList>
            <person name="Wang J."/>
        </authorList>
    </citation>
    <scope>NUCLEOTIDE SEQUENCE</scope>
    <source>
        <strain evidence="6">HY-42-06</strain>
    </source>
</reference>
<feature type="chain" id="PRO_5046000074" evidence="2">
    <location>
        <begin position="28"/>
        <end position="1548"/>
    </location>
</feature>
<dbReference type="InterPro" id="IPR032812">
    <property type="entry name" value="SbsA_Ig"/>
</dbReference>
<accession>A0ABT4CPJ3</accession>
<dbReference type="Pfam" id="PF20578">
    <property type="entry name" value="aBig_2"/>
    <property type="match status" value="1"/>
</dbReference>
<sequence length="1548" mass="172642">MRRNQFNRVISLLLLIVFLVMPETALAYTTKDKKDKKIDYKVTYRNEGVPVDKEWKIKFNRELDESTIHSSNVYVEDSEGSKFYTNLHVSEDKKEITIKPISDYLQGKQYYIILKDIKSKHGKKLVKANKISFIVKNVYAGLPSEDGLIILKDTAYSIDYLAKNSRLKNELLNEHYDVYYAYTPTARKIKNIFGDIDISGKNKPKHYDKMTYIGPNGEKLIYEWNKKISEYELVEPAVYADVTVNSSAKVITVTVDSVQGIEGAEYFRVQHGNSMKKIGDRIVFASSSYVEKIEILSSNKTVLATGNLYTLNSNDRKNSLRIANSDLDGNTAGNINNNGYVTEDGDGYLYFNNTGDSGKLYKLDTNGVFNNAICNDKAQYINVFNDWVYYSNYSDGGKLYKIRKDGTGRKKISDDMAAYVTISGDWIYYSNHSDGGRLYKIRTNGTERKVVSSILKDEVAYINVCGEWIYYTNINDRHKPYVINRSGNYVSKLSDEWANSIQVKGDWVYYTSSTGVLSKVKKDGTGSIIPIQGQTREFDKGFHLNVVGKWIYYSNHQDGGKLYKISTDGSGTKYKLTNEKVDYISIVNNFIYYTSKGKLYKLPSDTNGKEKAEAIGKSKTASKIIEMDDIKVTVDYSDVNLEISELEDEYLPEKVSGIMDDNTMHQFSVIWDTEKATMRNGVRTYNGEIVGFNRKIKLELWLASEKLNETNTIRIYNNPGRNTDIIEVENVFDNNPSAKPRKLNIGDVINIYDSEDCVKSLGKATVTRIGKYNRATVQRLELDKYGQKSIWITVMRKGKAESKPTQVKQADIPSILRAEDGDDEGIGVSGKDFEIVEWVPSQVRSPEKYHVYILYGSTKLDLSKSDFDKIDEIGVRNSTTGSTWHGDEKLTKDSKRTTFRKGKYNIYVAGKFEGWASSDDRGKDPDVEGYVCSDGVTIDVDDEMLPKKPSFSKQKVKKYDDVKLNTTPARGETAWLIPVSRIGEVVNWTTLSGKPWPFTSTDIANKTVTRLEGDGATKVMNAPKGMEPNDPNYKDIEYKLVITNNVGASPVSDYTVIVDNKKPTVTLWDRVDVGDAAKLYLGEAFKATSDENSDLYIISKDIRNIDSIDLINEAVKAKIGKEFRSARTGIPKYMSTDKLEAATTNINTNYQIVAVDEVGNISEVKYVTVWIHLDILKGLIDQANGVLLTLDGDSRRKLNDAVIKAKEVHMNATNFKNVSQRDIDNAADRLKTIMIDIGVPDANATDQEIVLAEKNGLTIENMSNITEDIVLPTKGKFRNDVNITWISDKNSILSSVGSNLGKVNRPVGRDERVTLTATITKGSETAIKKLYVTVKQIEVNMNPVTVNKIDDVTSEITVTWEAPESNNIARYEVVVKEGSQPTLSNAGTVFAADKRTGTVRFTNNDAAEKSIYIAVIAVGINGSKTMCKNIQSAVIEAKEVVSVEASVPTAQVSAVEFTDGDTGVNQIGGKITWTAPADVSNVTHYVIYTSTDGSTKGTKLGEVAVGTNEYDIVVGTPSAGVTHLAVYTKNTVGESTTGVYKAITDVTP</sequence>
<keyword evidence="1 2" id="KW-0732">Signal</keyword>
<dbReference type="Pfam" id="PF13205">
    <property type="entry name" value="Big_5"/>
    <property type="match status" value="1"/>
</dbReference>
<dbReference type="Gene3D" id="2.60.40.1220">
    <property type="match status" value="1"/>
</dbReference>
<gene>
    <name evidence="6" type="ORF">OXH55_10035</name>
</gene>
<feature type="signal peptide" evidence="2">
    <location>
        <begin position="1"/>
        <end position="27"/>
    </location>
</feature>
<dbReference type="PANTHER" id="PTHR32256:SF17">
    <property type="entry name" value="EGF-LIKE DOMAIN-CONTAINING PROTEIN"/>
    <property type="match status" value="1"/>
</dbReference>
<dbReference type="SUPFAM" id="SSF69304">
    <property type="entry name" value="Tricorn protease N-terminal domain"/>
    <property type="match status" value="1"/>
</dbReference>
<dbReference type="InterPro" id="IPR046780">
    <property type="entry name" value="aBig_2"/>
</dbReference>
<dbReference type="InterPro" id="IPR032485">
    <property type="entry name" value="LRP1-like_beta_prop"/>
</dbReference>
<evidence type="ECO:0000256" key="2">
    <source>
        <dbReference type="SAM" id="SignalP"/>
    </source>
</evidence>
<feature type="domain" description="Prolow-density lipoprotein receptor-related protein 1-like beta-propeller" evidence="4">
    <location>
        <begin position="330"/>
        <end position="601"/>
    </location>
</feature>
<dbReference type="Proteomes" id="UP001079657">
    <property type="component" value="Unassembled WGS sequence"/>
</dbReference>
<organism evidence="6 7">
    <name type="scientific">Clostridium ganghwense</name>
    <dbReference type="NCBI Taxonomy" id="312089"/>
    <lineage>
        <taxon>Bacteria</taxon>
        <taxon>Bacillati</taxon>
        <taxon>Bacillota</taxon>
        <taxon>Clostridia</taxon>
        <taxon>Eubacteriales</taxon>
        <taxon>Clostridiaceae</taxon>
        <taxon>Clostridium</taxon>
    </lineage>
</organism>
<evidence type="ECO:0000256" key="1">
    <source>
        <dbReference type="ARBA" id="ARBA00022729"/>
    </source>
</evidence>
<dbReference type="RefSeq" id="WP_268049810.1">
    <property type="nucleotide sequence ID" value="NZ_JAPQES010000003.1"/>
</dbReference>
<evidence type="ECO:0000313" key="7">
    <source>
        <dbReference type="Proteomes" id="UP001079657"/>
    </source>
</evidence>
<proteinExistence type="predicted"/>
<evidence type="ECO:0000313" key="6">
    <source>
        <dbReference type="EMBL" id="MCY6370970.1"/>
    </source>
</evidence>
<protein>
    <submittedName>
        <fullName evidence="6">DUF5050 domain-containing protein</fullName>
    </submittedName>
</protein>
<evidence type="ECO:0000259" key="4">
    <source>
        <dbReference type="Pfam" id="PF16472"/>
    </source>
</evidence>
<dbReference type="InterPro" id="IPR053369">
    <property type="entry name" value="SrfA-induced_signal"/>
</dbReference>
<feature type="domain" description="SbsA Ig-like" evidence="3">
    <location>
        <begin position="47"/>
        <end position="133"/>
    </location>
</feature>
<dbReference type="PANTHER" id="PTHR32256">
    <property type="match status" value="1"/>
</dbReference>
<evidence type="ECO:0000259" key="3">
    <source>
        <dbReference type="Pfam" id="PF13205"/>
    </source>
</evidence>
<evidence type="ECO:0000259" key="5">
    <source>
        <dbReference type="Pfam" id="PF20578"/>
    </source>
</evidence>